<organism evidence="2 3">
    <name type="scientific">Pleurotus eryngii</name>
    <name type="common">Boletus of the steppes</name>
    <dbReference type="NCBI Taxonomy" id="5323"/>
    <lineage>
        <taxon>Eukaryota</taxon>
        <taxon>Fungi</taxon>
        <taxon>Dikarya</taxon>
        <taxon>Basidiomycota</taxon>
        <taxon>Agaricomycotina</taxon>
        <taxon>Agaricomycetes</taxon>
        <taxon>Agaricomycetidae</taxon>
        <taxon>Agaricales</taxon>
        <taxon>Pleurotineae</taxon>
        <taxon>Pleurotaceae</taxon>
        <taxon>Pleurotus</taxon>
    </lineage>
</organism>
<accession>A0A9P5ZM63</accession>
<protein>
    <recommendedName>
        <fullName evidence="1">F-box domain-containing protein</fullName>
    </recommendedName>
</protein>
<gene>
    <name evidence="2" type="ORF">BDN71DRAFT_467316</name>
</gene>
<sequence length="267" mass="30054">MPTPQLTLPPEIWIRISSFLSPTEVTRLYGVNRLFYELAMDCRYSHLLLYDYRTFKRTEACLSASLSQKYVKSLYIYNLFTLPGAIPTASMAENGSEQSSSFSRRFLLAGSAIRRWIRRSTGCMISTTPHPAMLVRSCIADSLSRAGRLQEVTIGGEWSSEYEKYILRPLYSALSNHSSIRKLRVESDKLWVVLPFMEFRGLEEVTVVILCHTLPEVKPSMGALSGFLRHVAPSIRALTLSAVWNSCPAIDDVSPVVCADGEPQHRP</sequence>
<dbReference type="Pfam" id="PF12937">
    <property type="entry name" value="F-box-like"/>
    <property type="match status" value="1"/>
</dbReference>
<dbReference type="InterPro" id="IPR001810">
    <property type="entry name" value="F-box_dom"/>
</dbReference>
<comment type="caution">
    <text evidence="2">The sequence shown here is derived from an EMBL/GenBank/DDBJ whole genome shotgun (WGS) entry which is preliminary data.</text>
</comment>
<evidence type="ECO:0000313" key="2">
    <source>
        <dbReference type="EMBL" id="KAF9488341.1"/>
    </source>
</evidence>
<evidence type="ECO:0000259" key="1">
    <source>
        <dbReference type="Pfam" id="PF12937"/>
    </source>
</evidence>
<dbReference type="EMBL" id="MU154717">
    <property type="protein sequence ID" value="KAF9488341.1"/>
    <property type="molecule type" value="Genomic_DNA"/>
</dbReference>
<proteinExistence type="predicted"/>
<dbReference type="SUPFAM" id="SSF81383">
    <property type="entry name" value="F-box domain"/>
    <property type="match status" value="1"/>
</dbReference>
<keyword evidence="3" id="KW-1185">Reference proteome</keyword>
<reference evidence="2" key="1">
    <citation type="submission" date="2020-11" db="EMBL/GenBank/DDBJ databases">
        <authorList>
            <consortium name="DOE Joint Genome Institute"/>
            <person name="Ahrendt S."/>
            <person name="Riley R."/>
            <person name="Andreopoulos W."/>
            <person name="Labutti K."/>
            <person name="Pangilinan J."/>
            <person name="Ruiz-Duenas F.J."/>
            <person name="Barrasa J.M."/>
            <person name="Sanchez-Garcia M."/>
            <person name="Camarero S."/>
            <person name="Miyauchi S."/>
            <person name="Serrano A."/>
            <person name="Linde D."/>
            <person name="Babiker R."/>
            <person name="Drula E."/>
            <person name="Ayuso-Fernandez I."/>
            <person name="Pacheco R."/>
            <person name="Padilla G."/>
            <person name="Ferreira P."/>
            <person name="Barriuso J."/>
            <person name="Kellner H."/>
            <person name="Castanera R."/>
            <person name="Alfaro M."/>
            <person name="Ramirez L."/>
            <person name="Pisabarro A.G."/>
            <person name="Kuo A."/>
            <person name="Tritt A."/>
            <person name="Lipzen A."/>
            <person name="He G."/>
            <person name="Yan M."/>
            <person name="Ng V."/>
            <person name="Cullen D."/>
            <person name="Martin F."/>
            <person name="Rosso M.-N."/>
            <person name="Henrissat B."/>
            <person name="Hibbett D."/>
            <person name="Martinez A.T."/>
            <person name="Grigoriev I.V."/>
        </authorList>
    </citation>
    <scope>NUCLEOTIDE SEQUENCE</scope>
    <source>
        <strain evidence="2">ATCC 90797</strain>
    </source>
</reference>
<dbReference type="Proteomes" id="UP000807025">
    <property type="component" value="Unassembled WGS sequence"/>
</dbReference>
<dbReference type="AlphaFoldDB" id="A0A9P5ZM63"/>
<feature type="domain" description="F-box" evidence="1">
    <location>
        <begin position="7"/>
        <end position="42"/>
    </location>
</feature>
<dbReference type="OrthoDB" id="3071584at2759"/>
<evidence type="ECO:0000313" key="3">
    <source>
        <dbReference type="Proteomes" id="UP000807025"/>
    </source>
</evidence>
<dbReference type="InterPro" id="IPR036047">
    <property type="entry name" value="F-box-like_dom_sf"/>
</dbReference>
<name>A0A9P5ZM63_PLEER</name>